<feature type="transmembrane region" description="Helical" evidence="6">
    <location>
        <begin position="83"/>
        <end position="102"/>
    </location>
</feature>
<comment type="caution">
    <text evidence="8">The sequence shown here is derived from an EMBL/GenBank/DDBJ whole genome shotgun (WGS) entry which is preliminary data.</text>
</comment>
<dbReference type="Proteomes" id="UP001518990">
    <property type="component" value="Unassembled WGS sequence"/>
</dbReference>
<dbReference type="CDD" id="cd16015">
    <property type="entry name" value="LTA_synthase"/>
    <property type="match status" value="1"/>
</dbReference>
<keyword evidence="4 6" id="KW-1133">Transmembrane helix</keyword>
<comment type="subcellular location">
    <subcellularLocation>
        <location evidence="1">Cell membrane</location>
        <topology evidence="1">Multi-pass membrane protein</topology>
    </subcellularLocation>
</comment>
<keyword evidence="9" id="KW-1185">Reference proteome</keyword>
<dbReference type="SUPFAM" id="SSF53649">
    <property type="entry name" value="Alkaline phosphatase-like"/>
    <property type="match status" value="1"/>
</dbReference>
<protein>
    <submittedName>
        <fullName evidence="8">LTA synthase family protein</fullName>
    </submittedName>
</protein>
<dbReference type="InterPro" id="IPR000917">
    <property type="entry name" value="Sulfatase_N"/>
</dbReference>
<evidence type="ECO:0000256" key="2">
    <source>
        <dbReference type="ARBA" id="ARBA00022475"/>
    </source>
</evidence>
<evidence type="ECO:0000313" key="9">
    <source>
        <dbReference type="Proteomes" id="UP001518990"/>
    </source>
</evidence>
<dbReference type="EMBL" id="JACTNF010000023">
    <property type="protein sequence ID" value="MBO1076541.1"/>
    <property type="molecule type" value="Genomic_DNA"/>
</dbReference>
<dbReference type="Pfam" id="PF00884">
    <property type="entry name" value="Sulfatase"/>
    <property type="match status" value="1"/>
</dbReference>
<evidence type="ECO:0000256" key="1">
    <source>
        <dbReference type="ARBA" id="ARBA00004651"/>
    </source>
</evidence>
<dbReference type="PANTHER" id="PTHR47371">
    <property type="entry name" value="LIPOTEICHOIC ACID SYNTHASE"/>
    <property type="match status" value="1"/>
</dbReference>
<sequence length="423" mass="46060">MPWLTGLVTGLPLAGLALADATKRAVLDEPVVFSDAAMLPLVVRHPSLYLPFAGTGWVIGGAGLGLLLLLTLAMLEPQARLGWPLRATLLALAMVLAALLLMPPKSLRRALARDPAIDTARFGIFACLSLYRSVAWAERRPRRAAHPADPPAFRPAGGGKAPHVVLVQAESFWDPRETMPDLPPGLLPHWDRLGAEALARGRLTVPGFGANTMRAEFAALTGIGPDGLGLDRFNPYFRFAVAGLRSLPRTLRAAGYRALVLHPFDRRFFGRHRVMPALGFERFESQRHFAGAARKGVHVADAAVAERVLHHLSATPGPALVFAITMQAHGPWPGEDPRAGWLAHLRDADAMLGRLADAAARLDRPLLLCVYGDHQPALPGATTWTDRRTDWLLWRSDRRSQAPTRRDIPAEGIFTALAETLRE</sequence>
<evidence type="ECO:0000256" key="4">
    <source>
        <dbReference type="ARBA" id="ARBA00022989"/>
    </source>
</evidence>
<feature type="domain" description="Sulfatase N-terminal" evidence="7">
    <location>
        <begin position="162"/>
        <end position="406"/>
    </location>
</feature>
<proteinExistence type="predicted"/>
<gene>
    <name evidence="8" type="ORF">IAI60_18160</name>
</gene>
<organism evidence="8 9">
    <name type="scientific">Roseomonas marmotae</name>
    <dbReference type="NCBI Taxonomy" id="2768161"/>
    <lineage>
        <taxon>Bacteria</taxon>
        <taxon>Pseudomonadati</taxon>
        <taxon>Pseudomonadota</taxon>
        <taxon>Alphaproteobacteria</taxon>
        <taxon>Acetobacterales</taxon>
        <taxon>Roseomonadaceae</taxon>
        <taxon>Roseomonas</taxon>
    </lineage>
</organism>
<feature type="transmembrane region" description="Helical" evidence="6">
    <location>
        <begin position="48"/>
        <end position="71"/>
    </location>
</feature>
<dbReference type="PANTHER" id="PTHR47371:SF3">
    <property type="entry name" value="PHOSPHOGLYCEROL TRANSFERASE I"/>
    <property type="match status" value="1"/>
</dbReference>
<evidence type="ECO:0000256" key="6">
    <source>
        <dbReference type="SAM" id="Phobius"/>
    </source>
</evidence>
<keyword evidence="3 6" id="KW-0812">Transmembrane</keyword>
<dbReference type="InterPro" id="IPR050448">
    <property type="entry name" value="OpgB/LTA_synthase_biosynth"/>
</dbReference>
<evidence type="ECO:0000256" key="5">
    <source>
        <dbReference type="ARBA" id="ARBA00023136"/>
    </source>
</evidence>
<dbReference type="InterPro" id="IPR017850">
    <property type="entry name" value="Alkaline_phosphatase_core_sf"/>
</dbReference>
<reference evidence="8 9" key="1">
    <citation type="submission" date="2020-09" db="EMBL/GenBank/DDBJ databases">
        <title>Roseomonas.</title>
        <authorList>
            <person name="Zhu W."/>
        </authorList>
    </citation>
    <scope>NUCLEOTIDE SEQUENCE [LARGE SCALE GENOMIC DNA]</scope>
    <source>
        <strain evidence="8 9">1311</strain>
    </source>
</reference>
<keyword evidence="2" id="KW-1003">Cell membrane</keyword>
<dbReference type="Gene3D" id="3.40.720.10">
    <property type="entry name" value="Alkaline Phosphatase, subunit A"/>
    <property type="match status" value="1"/>
</dbReference>
<name>A0ABS3KGD9_9PROT</name>
<evidence type="ECO:0000313" key="8">
    <source>
        <dbReference type="EMBL" id="MBO1076541.1"/>
    </source>
</evidence>
<dbReference type="RefSeq" id="WP_207449646.1">
    <property type="nucleotide sequence ID" value="NZ_CP061095.1"/>
</dbReference>
<evidence type="ECO:0000259" key="7">
    <source>
        <dbReference type="Pfam" id="PF00884"/>
    </source>
</evidence>
<keyword evidence="5 6" id="KW-0472">Membrane</keyword>
<evidence type="ECO:0000256" key="3">
    <source>
        <dbReference type="ARBA" id="ARBA00022692"/>
    </source>
</evidence>
<accession>A0ABS3KGD9</accession>